<dbReference type="EMBL" id="HACG01020193">
    <property type="protein sequence ID" value="CEK67058.1"/>
    <property type="molecule type" value="Transcribed_RNA"/>
</dbReference>
<feature type="non-terminal residue" evidence="3">
    <location>
        <position position="163"/>
    </location>
</feature>
<accession>A0A0B6ZEV3</accession>
<reference evidence="3" key="1">
    <citation type="submission" date="2014-12" db="EMBL/GenBank/DDBJ databases">
        <title>Insight into the proteome of Arion vulgaris.</title>
        <authorList>
            <person name="Aradska J."/>
            <person name="Bulat T."/>
            <person name="Smidak R."/>
            <person name="Sarate P."/>
            <person name="Gangsoo J."/>
            <person name="Sialana F."/>
            <person name="Bilban M."/>
            <person name="Lubec G."/>
        </authorList>
    </citation>
    <scope>NUCLEOTIDE SEQUENCE</scope>
    <source>
        <tissue evidence="3">Skin</tissue>
    </source>
</reference>
<evidence type="ECO:0000256" key="2">
    <source>
        <dbReference type="ARBA" id="ARBA00023242"/>
    </source>
</evidence>
<feature type="non-terminal residue" evidence="3">
    <location>
        <position position="1"/>
    </location>
</feature>
<name>A0A0B6ZEV3_9EUPU</name>
<dbReference type="GO" id="GO:0006325">
    <property type="term" value="P:chromatin organization"/>
    <property type="evidence" value="ECO:0007669"/>
    <property type="project" value="InterPro"/>
</dbReference>
<protein>
    <submittedName>
        <fullName evidence="3">Uncharacterized protein</fullName>
    </submittedName>
</protein>
<dbReference type="InterPro" id="IPR033053">
    <property type="entry name" value="Hir3/CABIN1"/>
</dbReference>
<sequence>EDEDIKAYIKKCLKGHGILDLVYKYLLKLARKGDLVWYEGMTDIYMNLYARLRKHLTIPTLFCGDDDTFTPEGLGEYAVILLTWAELSLSRAAADRGDRSYLMPSKPEHPDDTASICLGKHHNEDLMFLLSLTGRDDALGSFRGSFCVRLYWLKARQHQLLNE</sequence>
<comment type="subcellular location">
    <subcellularLocation>
        <location evidence="1">Nucleus</location>
    </subcellularLocation>
</comment>
<dbReference type="GO" id="GO:0005634">
    <property type="term" value="C:nucleus"/>
    <property type="evidence" value="ECO:0007669"/>
    <property type="project" value="UniProtKB-SubCell"/>
</dbReference>
<evidence type="ECO:0000313" key="3">
    <source>
        <dbReference type="EMBL" id="CEK67058.1"/>
    </source>
</evidence>
<proteinExistence type="predicted"/>
<organism evidence="3">
    <name type="scientific">Arion vulgaris</name>
    <dbReference type="NCBI Taxonomy" id="1028688"/>
    <lineage>
        <taxon>Eukaryota</taxon>
        <taxon>Metazoa</taxon>
        <taxon>Spiralia</taxon>
        <taxon>Lophotrochozoa</taxon>
        <taxon>Mollusca</taxon>
        <taxon>Gastropoda</taxon>
        <taxon>Heterobranchia</taxon>
        <taxon>Euthyneura</taxon>
        <taxon>Panpulmonata</taxon>
        <taxon>Eupulmonata</taxon>
        <taxon>Stylommatophora</taxon>
        <taxon>Helicina</taxon>
        <taxon>Arionoidea</taxon>
        <taxon>Arionidae</taxon>
        <taxon>Arion</taxon>
    </lineage>
</organism>
<dbReference type="GO" id="GO:0031491">
    <property type="term" value="F:nucleosome binding"/>
    <property type="evidence" value="ECO:0007669"/>
    <property type="project" value="TreeGrafter"/>
</dbReference>
<dbReference type="PANTHER" id="PTHR15502">
    <property type="entry name" value="CALCINEURIN-BINDING PROTEIN CABIN 1-RELATED"/>
    <property type="match status" value="1"/>
</dbReference>
<gene>
    <name evidence="3" type="primary">ORF61176</name>
</gene>
<keyword evidence="2" id="KW-0539">Nucleus</keyword>
<dbReference type="AlphaFoldDB" id="A0A0B6ZEV3"/>
<evidence type="ECO:0000256" key="1">
    <source>
        <dbReference type="ARBA" id="ARBA00004123"/>
    </source>
</evidence>
<dbReference type="PANTHER" id="PTHR15502:SF7">
    <property type="entry name" value="CALCINEURIN-BINDING PROTEIN CABIN-1"/>
    <property type="match status" value="1"/>
</dbReference>